<evidence type="ECO:0000256" key="1">
    <source>
        <dbReference type="ARBA" id="ARBA00022598"/>
    </source>
</evidence>
<keyword evidence="3" id="KW-0547">Nucleotide-binding</keyword>
<evidence type="ECO:0000256" key="3">
    <source>
        <dbReference type="ARBA" id="ARBA00022741"/>
    </source>
</evidence>
<dbReference type="Pfam" id="PF03738">
    <property type="entry name" value="GSP_synth"/>
    <property type="match status" value="1"/>
</dbReference>
<evidence type="ECO:0000256" key="5">
    <source>
        <dbReference type="ARBA" id="ARBA00022842"/>
    </source>
</evidence>
<dbReference type="RefSeq" id="WP_203916023.1">
    <property type="nucleotide sequence ID" value="NZ_BONZ01000006.1"/>
</dbReference>
<keyword evidence="2" id="KW-0479">Metal-binding</keyword>
<accession>A0A8J3QJV1</accession>
<reference evidence="7" key="1">
    <citation type="submission" date="2021-01" db="EMBL/GenBank/DDBJ databases">
        <title>Whole genome shotgun sequence of Rugosimonospora africana NBRC 104875.</title>
        <authorList>
            <person name="Komaki H."/>
            <person name="Tamura T."/>
        </authorList>
    </citation>
    <scope>NUCLEOTIDE SEQUENCE</scope>
    <source>
        <strain evidence="7">NBRC 104875</strain>
    </source>
</reference>
<keyword evidence="1" id="KW-0436">Ligase</keyword>
<comment type="caution">
    <text evidence="7">The sequence shown here is derived from an EMBL/GenBank/DDBJ whole genome shotgun (WGS) entry which is preliminary data.</text>
</comment>
<sequence length="334" mass="37273">MHRISSTPRPGWQQTVRDQGVSLARWDETACYVLDLGEVLRLEALTAELHEMCLAAARYVVEQGRYADFGVPEWAVPAVHASLLSGAPSLCSRLDLWYDGNRQPKLLDCRSDVPGGLVETSIAQWYWLEQTRPDQDQWNSLHERLLAGWRTIATGLRHPTVHFGWSQLDPTGGDELAAGYLAGVAEQAGLTTRLVPMHLIGWDGQRFLDDENTPIATCFKRYPWEWMIREPYGRVAMSPEVPTTWIEPPWKLLLSGTPLLATLWQLYPDHPNLVPAFAGRAVELPPPPSFSGNPVVLTSWMVNGDGGLAHTAGAGFREAGVDGFERFVPHYVTR</sequence>
<evidence type="ECO:0000256" key="4">
    <source>
        <dbReference type="ARBA" id="ARBA00022840"/>
    </source>
</evidence>
<evidence type="ECO:0000313" key="7">
    <source>
        <dbReference type="EMBL" id="GIH12314.1"/>
    </source>
</evidence>
<evidence type="ECO:0000259" key="6">
    <source>
        <dbReference type="Pfam" id="PF03738"/>
    </source>
</evidence>
<dbReference type="SUPFAM" id="SSF52440">
    <property type="entry name" value="PreATP-grasp domain"/>
    <property type="match status" value="1"/>
</dbReference>
<keyword evidence="8" id="KW-1185">Reference proteome</keyword>
<dbReference type="AlphaFoldDB" id="A0A8J3QJV1"/>
<evidence type="ECO:0000313" key="8">
    <source>
        <dbReference type="Proteomes" id="UP000642748"/>
    </source>
</evidence>
<dbReference type="InterPro" id="IPR005494">
    <property type="entry name" value="GSPS_pre-ATP-grasp-like_dom"/>
</dbReference>
<dbReference type="Proteomes" id="UP000642748">
    <property type="component" value="Unassembled WGS sequence"/>
</dbReference>
<dbReference type="GO" id="GO:0046872">
    <property type="term" value="F:metal ion binding"/>
    <property type="evidence" value="ECO:0007669"/>
    <property type="project" value="UniProtKB-KW"/>
</dbReference>
<protein>
    <submittedName>
        <fullName evidence="7">Putative glutathionylspermidine synthase</fullName>
    </submittedName>
</protein>
<dbReference type="GO" id="GO:0005524">
    <property type="term" value="F:ATP binding"/>
    <property type="evidence" value="ECO:0007669"/>
    <property type="project" value="UniProtKB-KW"/>
</dbReference>
<keyword evidence="4" id="KW-0067">ATP-binding</keyword>
<keyword evidence="5" id="KW-0460">Magnesium</keyword>
<proteinExistence type="predicted"/>
<gene>
    <name evidence="7" type="ORF">Raf01_04860</name>
</gene>
<dbReference type="EMBL" id="BONZ01000006">
    <property type="protein sequence ID" value="GIH12314.1"/>
    <property type="molecule type" value="Genomic_DNA"/>
</dbReference>
<feature type="domain" description="Glutathionylspermidine synthase pre-ATP-grasp-like" evidence="6">
    <location>
        <begin position="12"/>
        <end position="278"/>
    </location>
</feature>
<evidence type="ECO:0000256" key="2">
    <source>
        <dbReference type="ARBA" id="ARBA00022723"/>
    </source>
</evidence>
<dbReference type="GO" id="GO:0016874">
    <property type="term" value="F:ligase activity"/>
    <property type="evidence" value="ECO:0007669"/>
    <property type="project" value="UniProtKB-KW"/>
</dbReference>
<dbReference type="SUPFAM" id="SSF56059">
    <property type="entry name" value="Glutathione synthetase ATP-binding domain-like"/>
    <property type="match status" value="1"/>
</dbReference>
<dbReference type="InterPro" id="IPR016185">
    <property type="entry name" value="PreATP-grasp_dom_sf"/>
</dbReference>
<name>A0A8J3QJV1_9ACTN</name>
<organism evidence="7 8">
    <name type="scientific">Rugosimonospora africana</name>
    <dbReference type="NCBI Taxonomy" id="556532"/>
    <lineage>
        <taxon>Bacteria</taxon>
        <taxon>Bacillati</taxon>
        <taxon>Actinomycetota</taxon>
        <taxon>Actinomycetes</taxon>
        <taxon>Micromonosporales</taxon>
        <taxon>Micromonosporaceae</taxon>
        <taxon>Rugosimonospora</taxon>
    </lineage>
</organism>